<dbReference type="EMBL" id="FQXJ01000007">
    <property type="protein sequence ID" value="SHI09358.1"/>
    <property type="molecule type" value="Genomic_DNA"/>
</dbReference>
<proteinExistence type="inferred from homology"/>
<dbReference type="InterPro" id="IPR003702">
    <property type="entry name" value="ActCoA_hydro_N"/>
</dbReference>
<dbReference type="Proteomes" id="UP000183954">
    <property type="component" value="Unassembled WGS sequence"/>
</dbReference>
<feature type="binding site" evidence="3">
    <location>
        <position position="342"/>
    </location>
    <ligand>
        <name>CoA</name>
        <dbReference type="ChEBI" id="CHEBI:57287"/>
    </ligand>
</feature>
<gene>
    <name evidence="6" type="ORF">SAMN02746098_02416</name>
</gene>
<sequence>MSTWVKEYQSKLVSPEKAVSVVKSGDWIGSSYAANVLPVLDKALAARTPELFDIKLIGGVSARIYDWFKADPTGEHFTWNCSHFSAADRYMAQTGSVFYMPLKYSEILRYIRENLTVDILMIQVSPMDKHGNFNLGPTISHYRASMDVAKIIIVEVNEDMPIGHGGYGHYIHISEVDYIVEAGHCGMTQVASEEPTEVDQKIANYVIKEIKNGDCLQLGIGAMPSALGQLIARSDLKDLGAHTEMLCDAFVDMVDAGVLNGRKKQLDPGRIVYTFALGTQKLYDFIDNNPAVAGYTADYTNDRKIASLNDNVVSINNSLEIDLTGQVCSESVGPRMISGSGGQLDFVETAYHSKGGRSFMCMASTYKDKNGEVHSRIKPLLAHGAVVTDTRPAVHYVATEFGIVNLKGLFTWQRAEALISIAHPDFREDLIREAQKLKLWRNSNKR</sequence>
<accession>A0A1M5YBY8</accession>
<dbReference type="HAMAP" id="MF_03228">
    <property type="entry name" value="But_CoA_trans"/>
    <property type="match status" value="1"/>
</dbReference>
<dbReference type="Gene3D" id="3.30.750.70">
    <property type="entry name" value="4-hydroxybutyrate coenzyme like domains"/>
    <property type="match status" value="1"/>
</dbReference>
<dbReference type="OrthoDB" id="9801795at2"/>
<feature type="active site" description="5-glutamyl coenzyme A thioester intermediate" evidence="3">
    <location>
        <position position="244"/>
    </location>
</feature>
<comment type="subcellular location">
    <subcellularLocation>
        <location evidence="3">Cytoplasm</location>
    </subcellularLocation>
</comment>
<keyword evidence="2 3" id="KW-0808">Transferase</keyword>
<evidence type="ECO:0000313" key="6">
    <source>
        <dbReference type="EMBL" id="SHI09358.1"/>
    </source>
</evidence>
<dbReference type="STRING" id="1121420.SAMN02746098_02416"/>
<comment type="similarity">
    <text evidence="1 3">Belongs to the acetyl-CoA hydrolase/transferase family.</text>
</comment>
<comment type="function">
    <text evidence="3">Coenzyme A-transferase that converts butyrate to butyryl-CoA.</text>
</comment>
<dbReference type="RefSeq" id="WP_073029967.1">
    <property type="nucleotide sequence ID" value="NZ_FQXJ01000007.1"/>
</dbReference>
<feature type="binding site" evidence="3">
    <location>
        <begin position="219"/>
        <end position="223"/>
    </location>
    <ligand>
        <name>CoA</name>
        <dbReference type="ChEBI" id="CHEBI:57287"/>
    </ligand>
</feature>
<feature type="binding site" evidence="3">
    <location>
        <position position="319"/>
    </location>
    <ligand>
        <name>CoA</name>
        <dbReference type="ChEBI" id="CHEBI:57287"/>
    </ligand>
</feature>
<dbReference type="InterPro" id="IPR026888">
    <property type="entry name" value="AcetylCoA_hyd_C"/>
</dbReference>
<keyword evidence="3" id="KW-0963">Cytoplasm</keyword>
<dbReference type="InterPro" id="IPR046433">
    <property type="entry name" value="ActCoA_hydro"/>
</dbReference>
<dbReference type="Pfam" id="PF02550">
    <property type="entry name" value="AcetylCoA_hydro"/>
    <property type="match status" value="1"/>
</dbReference>
<evidence type="ECO:0000256" key="2">
    <source>
        <dbReference type="ARBA" id="ARBA00022679"/>
    </source>
</evidence>
<comment type="catalytic activity">
    <reaction evidence="3">
        <text>butanoate + acetyl-CoA = butanoyl-CoA + acetate</text>
        <dbReference type="Rhea" id="RHEA:30071"/>
        <dbReference type="ChEBI" id="CHEBI:17968"/>
        <dbReference type="ChEBI" id="CHEBI:30089"/>
        <dbReference type="ChEBI" id="CHEBI:57288"/>
        <dbReference type="ChEBI" id="CHEBI:57371"/>
    </reaction>
</comment>
<dbReference type="GO" id="GO:0008775">
    <property type="term" value="F:acetate CoA-transferase activity"/>
    <property type="evidence" value="ECO:0007669"/>
    <property type="project" value="InterPro"/>
</dbReference>
<dbReference type="PANTHER" id="PTHR21432:SF20">
    <property type="entry name" value="ACETYL-COA HYDROLASE"/>
    <property type="match status" value="1"/>
</dbReference>
<dbReference type="Gene3D" id="3.40.1080.20">
    <property type="entry name" value="Acetyl-CoA hydrolase/transferase C-terminal domain"/>
    <property type="match status" value="1"/>
</dbReference>
<evidence type="ECO:0000259" key="5">
    <source>
        <dbReference type="Pfam" id="PF13336"/>
    </source>
</evidence>
<dbReference type="GO" id="GO:0006084">
    <property type="term" value="P:acetyl-CoA metabolic process"/>
    <property type="evidence" value="ECO:0007669"/>
    <property type="project" value="UniProtKB-UniRule"/>
</dbReference>
<dbReference type="InterPro" id="IPR023990">
    <property type="entry name" value="Butryl-CoA_acetate_CoA_Tfrase"/>
</dbReference>
<keyword evidence="3" id="KW-0276">Fatty acid metabolism</keyword>
<organism evidence="6 7">
    <name type="scientific">Desulfosporosinus lacus DSM 15449</name>
    <dbReference type="NCBI Taxonomy" id="1121420"/>
    <lineage>
        <taxon>Bacteria</taxon>
        <taxon>Bacillati</taxon>
        <taxon>Bacillota</taxon>
        <taxon>Clostridia</taxon>
        <taxon>Eubacteriales</taxon>
        <taxon>Desulfitobacteriaceae</taxon>
        <taxon>Desulfosporosinus</taxon>
    </lineage>
</organism>
<feature type="domain" description="Acetyl-CoA hydrolase/transferase C-terminal" evidence="5">
    <location>
        <begin position="278"/>
        <end position="434"/>
    </location>
</feature>
<dbReference type="InterPro" id="IPR038460">
    <property type="entry name" value="AcetylCoA_hyd_C_sf"/>
</dbReference>
<dbReference type="GO" id="GO:0019605">
    <property type="term" value="P:butyrate metabolic process"/>
    <property type="evidence" value="ECO:0007669"/>
    <property type="project" value="UniProtKB-UniRule"/>
</dbReference>
<protein>
    <recommendedName>
        <fullName evidence="3">Probable butyrate:acetyl-CoA coenzyme A-transferase</fullName>
        <shortName evidence="3">Butyrate CoA-transferase</shortName>
        <ecNumber evidence="3">2.8.3.-</ecNumber>
    </recommendedName>
</protein>
<evidence type="ECO:0000256" key="3">
    <source>
        <dbReference type="HAMAP-Rule" id="MF_03228"/>
    </source>
</evidence>
<dbReference type="EC" id="2.8.3.-" evidence="3"/>
<dbReference type="GO" id="GO:0006083">
    <property type="term" value="P:acetate metabolic process"/>
    <property type="evidence" value="ECO:0007669"/>
    <property type="project" value="InterPro"/>
</dbReference>
<keyword evidence="3" id="KW-0443">Lipid metabolism</keyword>
<dbReference type="InterPro" id="IPR037171">
    <property type="entry name" value="NagB/RpiA_transferase-like"/>
</dbReference>
<name>A0A1M5YBY8_9FIRM</name>
<dbReference type="SUPFAM" id="SSF100950">
    <property type="entry name" value="NagB/RpiA/CoA transferase-like"/>
    <property type="match status" value="2"/>
</dbReference>
<dbReference type="Pfam" id="PF13336">
    <property type="entry name" value="AcetylCoA_hyd_C"/>
    <property type="match status" value="1"/>
</dbReference>
<dbReference type="PANTHER" id="PTHR21432">
    <property type="entry name" value="ACETYL-COA HYDROLASE-RELATED"/>
    <property type="match status" value="1"/>
</dbReference>
<keyword evidence="7" id="KW-1185">Reference proteome</keyword>
<dbReference type="UniPathway" id="UPA00863"/>
<dbReference type="AlphaFoldDB" id="A0A1M5YBY8"/>
<feature type="domain" description="Acetyl-CoA hydrolase/transferase N-terminal" evidence="4">
    <location>
        <begin position="6"/>
        <end position="181"/>
    </location>
</feature>
<dbReference type="Gene3D" id="3.40.1080.10">
    <property type="entry name" value="Glutaconate Coenzyme A-transferase"/>
    <property type="match status" value="1"/>
</dbReference>
<evidence type="ECO:0000259" key="4">
    <source>
        <dbReference type="Pfam" id="PF02550"/>
    </source>
</evidence>
<comment type="pathway">
    <text evidence="3">Lipid metabolism; butanoate metabolism.</text>
</comment>
<reference evidence="7" key="1">
    <citation type="submission" date="2016-11" db="EMBL/GenBank/DDBJ databases">
        <authorList>
            <person name="Varghese N."/>
            <person name="Submissions S."/>
        </authorList>
    </citation>
    <scope>NUCLEOTIDE SEQUENCE [LARGE SCALE GENOMIC DNA]</scope>
    <source>
        <strain evidence="7">DSM 15449</strain>
    </source>
</reference>
<evidence type="ECO:0000256" key="1">
    <source>
        <dbReference type="ARBA" id="ARBA00009632"/>
    </source>
</evidence>
<evidence type="ECO:0000313" key="7">
    <source>
        <dbReference type="Proteomes" id="UP000183954"/>
    </source>
</evidence>
<dbReference type="GO" id="GO:0005737">
    <property type="term" value="C:cytoplasm"/>
    <property type="evidence" value="ECO:0007669"/>
    <property type="project" value="UniProtKB-SubCell"/>
</dbReference>